<dbReference type="InterPro" id="IPR036514">
    <property type="entry name" value="SGNH_hydro_sf"/>
</dbReference>
<dbReference type="InterPro" id="IPR045136">
    <property type="entry name" value="Iah1-like"/>
</dbReference>
<dbReference type="CDD" id="cd01838">
    <property type="entry name" value="Isoamyl_acetate_hydrolase_like"/>
    <property type="match status" value="1"/>
</dbReference>
<feature type="signal peptide" evidence="1">
    <location>
        <begin position="1"/>
        <end position="25"/>
    </location>
</feature>
<keyword evidence="1" id="KW-0732">Signal</keyword>
<dbReference type="PANTHER" id="PTHR14209">
    <property type="entry name" value="ISOAMYL ACETATE-HYDROLYZING ESTERASE 1"/>
    <property type="match status" value="1"/>
</dbReference>
<gene>
    <name evidence="3" type="ORF">PHMEG_00036909</name>
</gene>
<dbReference type="EMBL" id="NBNE01015740">
    <property type="protein sequence ID" value="OWY93625.1"/>
    <property type="molecule type" value="Genomic_DNA"/>
</dbReference>
<evidence type="ECO:0000313" key="3">
    <source>
        <dbReference type="EMBL" id="OWY93625.1"/>
    </source>
</evidence>
<dbReference type="InterPro" id="IPR013830">
    <property type="entry name" value="SGNH_hydro"/>
</dbReference>
<feature type="domain" description="SGNH hydrolase-type esterase" evidence="2">
    <location>
        <begin position="46"/>
        <end position="240"/>
    </location>
</feature>
<dbReference type="STRING" id="4795.A0A225UKS8"/>
<proteinExistence type="predicted"/>
<protein>
    <submittedName>
        <fullName evidence="3">Isoamyl acetate-hydrolyzing esterase</fullName>
    </submittedName>
</protein>
<name>A0A225UKS8_9STRA</name>
<dbReference type="Proteomes" id="UP000198211">
    <property type="component" value="Unassembled WGS sequence"/>
</dbReference>
<accession>A0A225UKS8</accession>
<evidence type="ECO:0000313" key="4">
    <source>
        <dbReference type="Proteomes" id="UP000198211"/>
    </source>
</evidence>
<dbReference type="SUPFAM" id="SSF52266">
    <property type="entry name" value="SGNH hydrolase"/>
    <property type="match status" value="1"/>
</dbReference>
<keyword evidence="4" id="KW-1185">Reference proteome</keyword>
<dbReference type="Pfam" id="PF13472">
    <property type="entry name" value="Lipase_GDSL_2"/>
    <property type="match status" value="1"/>
</dbReference>
<sequence length="289" mass="32198">MASLNLFRVLLLVATVASNASWSIAQEAVVTTAADIKPNRPQILFTGDSITEQATDPAFSGYVLLAQYELLNSLDFIIRGLSGYNTRWWLKYVQPTLNEELKSGTYKPFVITIWLGSNDATLPDGRHADMHVPLEDYSNNLLEIVASFRASVPDANIVMITPPPVDDAARAKEAQALTDADKGVLDRSNAMAGQYARACVEAAAKAKVPVLDLYSHFNNMTTAKRNSYLQDGLHFSKSGHVIVFEMLLKLIRKEFPDVNKKIDVWQYPFVDKWRKEDPWNGSNRTATTS</sequence>
<dbReference type="PANTHER" id="PTHR14209:SF19">
    <property type="entry name" value="ISOAMYL ACETATE-HYDROLYZING ESTERASE 1 HOMOLOG"/>
    <property type="match status" value="1"/>
</dbReference>
<evidence type="ECO:0000256" key="1">
    <source>
        <dbReference type="SAM" id="SignalP"/>
    </source>
</evidence>
<feature type="chain" id="PRO_5012736772" evidence="1">
    <location>
        <begin position="26"/>
        <end position="289"/>
    </location>
</feature>
<organism evidence="3 4">
    <name type="scientific">Phytophthora megakarya</name>
    <dbReference type="NCBI Taxonomy" id="4795"/>
    <lineage>
        <taxon>Eukaryota</taxon>
        <taxon>Sar</taxon>
        <taxon>Stramenopiles</taxon>
        <taxon>Oomycota</taxon>
        <taxon>Peronosporomycetes</taxon>
        <taxon>Peronosporales</taxon>
        <taxon>Peronosporaceae</taxon>
        <taxon>Phytophthora</taxon>
    </lineage>
</organism>
<dbReference type="AlphaFoldDB" id="A0A225UKS8"/>
<comment type="caution">
    <text evidence="3">The sequence shown here is derived from an EMBL/GenBank/DDBJ whole genome shotgun (WGS) entry which is preliminary data.</text>
</comment>
<dbReference type="OrthoDB" id="671439at2759"/>
<evidence type="ECO:0000259" key="2">
    <source>
        <dbReference type="Pfam" id="PF13472"/>
    </source>
</evidence>
<dbReference type="Gene3D" id="3.40.50.1110">
    <property type="entry name" value="SGNH hydrolase"/>
    <property type="match status" value="1"/>
</dbReference>
<reference evidence="4" key="1">
    <citation type="submission" date="2017-03" db="EMBL/GenBank/DDBJ databases">
        <title>Phytopthora megakarya and P. palmivora, two closely related causual agents of cacao black pod achieved similar genome size and gene model numbers by different mechanisms.</title>
        <authorList>
            <person name="Ali S."/>
            <person name="Shao J."/>
            <person name="Larry D.J."/>
            <person name="Kronmiller B."/>
            <person name="Shen D."/>
            <person name="Strem M.D."/>
            <person name="Melnick R.L."/>
            <person name="Guiltinan M.J."/>
            <person name="Tyler B.M."/>
            <person name="Meinhardt L.W."/>
            <person name="Bailey B.A."/>
        </authorList>
    </citation>
    <scope>NUCLEOTIDE SEQUENCE [LARGE SCALE GENOMIC DNA]</scope>
    <source>
        <strain evidence="4">zdho120</strain>
    </source>
</reference>